<evidence type="ECO:0000256" key="1">
    <source>
        <dbReference type="ARBA" id="ARBA00000968"/>
    </source>
</evidence>
<feature type="repeat" description="Lumazine-binding" evidence="10">
    <location>
        <begin position="1"/>
        <end position="93"/>
    </location>
</feature>
<dbReference type="GO" id="GO:0009231">
    <property type="term" value="P:riboflavin biosynthetic process"/>
    <property type="evidence" value="ECO:0007669"/>
    <property type="project" value="UniProtKB-UniPathway"/>
</dbReference>
<sequence length="202" mass="22379">MFTGIIQATVPLVAIEEKSNFRTHFIPLLPGLTIGASVAHNGCCLTVTRIENDMVSFDLMEETLRLTNLSVLKVGDEINLERAVSLHTEIGGHLMSGHIFCTAELAKIVSSENNRQIWFTMPDRMMKYILYKGYIGVDGISLTVGQVVNNSFAVYLIPETLQRTTLGTKQLGEHVNIELDSQIHAIVDTVTSFCPAREQNTL</sequence>
<feature type="repeat" description="Lumazine-binding" evidence="10">
    <location>
        <begin position="94"/>
        <end position="190"/>
    </location>
</feature>
<dbReference type="AlphaFoldDB" id="A0A143WTK8"/>
<keyword evidence="7 12" id="KW-0808">Transferase</keyword>
<comment type="function">
    <text evidence="2">Catalyzes the dismutation of two molecules of 6,7-dimethyl-8-ribityllumazine, resulting in the formation of riboflavin and 5-amino-6-(D-ribitylamino)uracil.</text>
</comment>
<comment type="pathway">
    <text evidence="3">Cofactor biosynthesis; riboflavin biosynthesis; riboflavin from 2-hydroxy-3-oxobutyl phosphate and 5-amino-6-(D-ribitylamino)uracil: step 2/2.</text>
</comment>
<dbReference type="UniPathway" id="UPA00275">
    <property type="reaction ID" value="UER00405"/>
</dbReference>
<dbReference type="EC" id="2.5.1.9" evidence="4 9"/>
<keyword evidence="8" id="KW-0677">Repeat</keyword>
<dbReference type="NCBIfam" id="NF009566">
    <property type="entry name" value="PRK13020.1"/>
    <property type="match status" value="1"/>
</dbReference>
<feature type="domain" description="Lumazine-binding" evidence="11">
    <location>
        <begin position="94"/>
        <end position="190"/>
    </location>
</feature>
<dbReference type="InterPro" id="IPR023366">
    <property type="entry name" value="ATP_synth_asu-like_sf"/>
</dbReference>
<comment type="catalytic activity">
    <reaction evidence="1">
        <text>2 6,7-dimethyl-8-(1-D-ribityl)lumazine + H(+) = 5-amino-6-(D-ribitylamino)uracil + riboflavin</text>
        <dbReference type="Rhea" id="RHEA:20772"/>
        <dbReference type="ChEBI" id="CHEBI:15378"/>
        <dbReference type="ChEBI" id="CHEBI:15934"/>
        <dbReference type="ChEBI" id="CHEBI:57986"/>
        <dbReference type="ChEBI" id="CHEBI:58201"/>
        <dbReference type="EC" id="2.5.1.9"/>
    </reaction>
</comment>
<evidence type="ECO:0000256" key="7">
    <source>
        <dbReference type="ARBA" id="ARBA00022679"/>
    </source>
</evidence>
<dbReference type="PANTHER" id="PTHR21098">
    <property type="entry name" value="RIBOFLAVIN SYNTHASE ALPHA CHAIN"/>
    <property type="match status" value="1"/>
</dbReference>
<dbReference type="InterPro" id="IPR001783">
    <property type="entry name" value="Lumazine-bd"/>
</dbReference>
<evidence type="ECO:0000313" key="13">
    <source>
        <dbReference type="Proteomes" id="UP000095477"/>
    </source>
</evidence>
<dbReference type="KEGG" id="hed:TPER_HE00240"/>
<evidence type="ECO:0000256" key="9">
    <source>
        <dbReference type="NCBIfam" id="TIGR00187"/>
    </source>
</evidence>
<dbReference type="Proteomes" id="UP000095477">
    <property type="component" value="Chromosome I"/>
</dbReference>
<dbReference type="SUPFAM" id="SSF63380">
    <property type="entry name" value="Riboflavin synthase domain-like"/>
    <property type="match status" value="2"/>
</dbReference>
<dbReference type="PATRIC" id="fig|1778263.3.peg.236"/>
<dbReference type="RefSeq" id="WP_067567718.1">
    <property type="nucleotide sequence ID" value="NZ_LN999835.1"/>
</dbReference>
<reference evidence="13" key="1">
    <citation type="submission" date="2016-01" db="EMBL/GenBank/DDBJ databases">
        <authorList>
            <person name="Husnik F."/>
        </authorList>
    </citation>
    <scope>NUCLEOTIDE SEQUENCE [LARGE SCALE GENOMIC DNA]</scope>
</reference>
<keyword evidence="13" id="KW-1185">Reference proteome</keyword>
<dbReference type="PIRSF" id="PIRSF000498">
    <property type="entry name" value="Riboflavin_syn_A"/>
    <property type="match status" value="1"/>
</dbReference>
<evidence type="ECO:0000256" key="5">
    <source>
        <dbReference type="ARBA" id="ARBA00013950"/>
    </source>
</evidence>
<dbReference type="PANTHER" id="PTHR21098:SF0">
    <property type="entry name" value="RIBOFLAVIN SYNTHASE"/>
    <property type="match status" value="1"/>
</dbReference>
<organism evidence="12 13">
    <name type="scientific">Candidatus Hoaglandella endobia</name>
    <dbReference type="NCBI Taxonomy" id="1778263"/>
    <lineage>
        <taxon>Bacteria</taxon>
        <taxon>Pseudomonadati</taxon>
        <taxon>Pseudomonadota</taxon>
        <taxon>Gammaproteobacteria</taxon>
        <taxon>Enterobacterales</taxon>
        <taxon>Enterobacteriaceae</taxon>
        <taxon>Candidatus Hoaglandella</taxon>
    </lineage>
</organism>
<evidence type="ECO:0000256" key="6">
    <source>
        <dbReference type="ARBA" id="ARBA00022619"/>
    </source>
</evidence>
<evidence type="ECO:0000256" key="10">
    <source>
        <dbReference type="PROSITE-ProRule" id="PRU00524"/>
    </source>
</evidence>
<dbReference type="Pfam" id="PF00677">
    <property type="entry name" value="Lum_binding"/>
    <property type="match status" value="2"/>
</dbReference>
<dbReference type="Gene3D" id="2.40.30.20">
    <property type="match status" value="2"/>
</dbReference>
<dbReference type="GO" id="GO:0005829">
    <property type="term" value="C:cytosol"/>
    <property type="evidence" value="ECO:0007669"/>
    <property type="project" value="TreeGrafter"/>
</dbReference>
<dbReference type="InterPro" id="IPR026017">
    <property type="entry name" value="Lumazine-bd_dom"/>
</dbReference>
<evidence type="ECO:0000256" key="8">
    <source>
        <dbReference type="ARBA" id="ARBA00022737"/>
    </source>
</evidence>
<dbReference type="EMBL" id="LN999835">
    <property type="protein sequence ID" value="CUX97169.1"/>
    <property type="molecule type" value="Genomic_DNA"/>
</dbReference>
<dbReference type="FunFam" id="2.40.30.20:FF:000003">
    <property type="entry name" value="Riboflavin synthase, alpha subunit"/>
    <property type="match status" value="1"/>
</dbReference>
<evidence type="ECO:0000313" key="12">
    <source>
        <dbReference type="EMBL" id="CUX97169.1"/>
    </source>
</evidence>
<name>A0A143WTK8_9ENTR</name>
<proteinExistence type="predicted"/>
<dbReference type="CDD" id="cd00402">
    <property type="entry name" value="Riboflavin_synthase_like"/>
    <property type="match status" value="1"/>
</dbReference>
<gene>
    <name evidence="12" type="primary">ribC</name>
    <name evidence="12" type="ORF">TPER_HE00240</name>
</gene>
<dbReference type="NCBIfam" id="TIGR00187">
    <property type="entry name" value="ribE"/>
    <property type="match status" value="1"/>
</dbReference>
<keyword evidence="6" id="KW-0686">Riboflavin biosynthesis</keyword>
<dbReference type="PROSITE" id="PS51177">
    <property type="entry name" value="LUMAZINE_BIND"/>
    <property type="match status" value="2"/>
</dbReference>
<feature type="domain" description="Lumazine-binding" evidence="11">
    <location>
        <begin position="1"/>
        <end position="93"/>
    </location>
</feature>
<evidence type="ECO:0000256" key="2">
    <source>
        <dbReference type="ARBA" id="ARBA00002803"/>
    </source>
</evidence>
<protein>
    <recommendedName>
        <fullName evidence="5 9">Riboflavin synthase</fullName>
        <ecNumber evidence="4 9">2.5.1.9</ecNumber>
    </recommendedName>
</protein>
<dbReference type="GO" id="GO:0004746">
    <property type="term" value="F:riboflavin synthase activity"/>
    <property type="evidence" value="ECO:0007669"/>
    <property type="project" value="UniProtKB-UniRule"/>
</dbReference>
<accession>A0A143WTK8</accession>
<evidence type="ECO:0000256" key="4">
    <source>
        <dbReference type="ARBA" id="ARBA00012827"/>
    </source>
</evidence>
<dbReference type="STRING" id="1778263.TPER_HE00240"/>
<dbReference type="NCBIfam" id="NF006767">
    <property type="entry name" value="PRK09289.1"/>
    <property type="match status" value="1"/>
</dbReference>
<dbReference type="OrthoDB" id="9788537at2"/>
<dbReference type="FunFam" id="2.40.30.20:FF:000005">
    <property type="entry name" value="Riboflavin synthase, alpha subunit"/>
    <property type="match status" value="1"/>
</dbReference>
<dbReference type="InterPro" id="IPR017938">
    <property type="entry name" value="Riboflavin_synthase-like_b-brl"/>
</dbReference>
<evidence type="ECO:0000256" key="3">
    <source>
        <dbReference type="ARBA" id="ARBA00004887"/>
    </source>
</evidence>
<evidence type="ECO:0000259" key="11">
    <source>
        <dbReference type="PROSITE" id="PS51177"/>
    </source>
</evidence>